<keyword evidence="3" id="KW-1185">Reference proteome</keyword>
<dbReference type="EMBL" id="KB030901">
    <property type="protein sequence ID" value="ELK08263.1"/>
    <property type="molecule type" value="Genomic_DNA"/>
</dbReference>
<reference evidence="3" key="1">
    <citation type="journal article" date="2013" name="Science">
        <title>Comparative analysis of bat genomes provides insight into the evolution of flight and immunity.</title>
        <authorList>
            <person name="Zhang G."/>
            <person name="Cowled C."/>
            <person name="Shi Z."/>
            <person name="Huang Z."/>
            <person name="Bishop-Lilly K.A."/>
            <person name="Fang X."/>
            <person name="Wynne J.W."/>
            <person name="Xiong Z."/>
            <person name="Baker M.L."/>
            <person name="Zhao W."/>
            <person name="Tachedjian M."/>
            <person name="Zhu Y."/>
            <person name="Zhou P."/>
            <person name="Jiang X."/>
            <person name="Ng J."/>
            <person name="Yang L."/>
            <person name="Wu L."/>
            <person name="Xiao J."/>
            <person name="Feng Y."/>
            <person name="Chen Y."/>
            <person name="Sun X."/>
            <person name="Zhang Y."/>
            <person name="Marsh G.A."/>
            <person name="Crameri G."/>
            <person name="Broder C.C."/>
            <person name="Frey K.G."/>
            <person name="Wang L.F."/>
            <person name="Wang J."/>
        </authorList>
    </citation>
    <scope>NUCLEOTIDE SEQUENCE [LARGE SCALE GENOMIC DNA]</scope>
</reference>
<name>L5KCP3_PTEAL</name>
<evidence type="ECO:0000256" key="1">
    <source>
        <dbReference type="SAM" id="MobiDB-lite"/>
    </source>
</evidence>
<feature type="region of interest" description="Disordered" evidence="1">
    <location>
        <begin position="25"/>
        <end position="95"/>
    </location>
</feature>
<sequence>MALGKIGQHPPLSLATIVSGQAVQASRRGGSEGSIGSQGVRRSMAIPWRDPKETGPGWPLGQRPGLLEPVAAGKGRKGLREPSGPRQPWQAAALGATSPGAGREVSACTFWVKVHLSICLDRMYFSLSCACAASEQQRGDGLQAELGTFLTEGAFFTMDFLLDSQHNGRLGKAAGALA</sequence>
<protein>
    <submittedName>
        <fullName evidence="2">Uncharacterized protein</fullName>
    </submittedName>
</protein>
<gene>
    <name evidence="2" type="ORF">PAL_GLEAN10001164</name>
</gene>
<evidence type="ECO:0000313" key="3">
    <source>
        <dbReference type="Proteomes" id="UP000010552"/>
    </source>
</evidence>
<dbReference type="Proteomes" id="UP000010552">
    <property type="component" value="Unassembled WGS sequence"/>
</dbReference>
<accession>L5KCP3</accession>
<evidence type="ECO:0000313" key="2">
    <source>
        <dbReference type="EMBL" id="ELK08263.1"/>
    </source>
</evidence>
<dbReference type="AlphaFoldDB" id="L5KCP3"/>
<dbReference type="InParanoid" id="L5KCP3"/>
<organism evidence="2 3">
    <name type="scientific">Pteropus alecto</name>
    <name type="common">Black flying fox</name>
    <dbReference type="NCBI Taxonomy" id="9402"/>
    <lineage>
        <taxon>Eukaryota</taxon>
        <taxon>Metazoa</taxon>
        <taxon>Chordata</taxon>
        <taxon>Craniata</taxon>
        <taxon>Vertebrata</taxon>
        <taxon>Euteleostomi</taxon>
        <taxon>Mammalia</taxon>
        <taxon>Eutheria</taxon>
        <taxon>Laurasiatheria</taxon>
        <taxon>Chiroptera</taxon>
        <taxon>Yinpterochiroptera</taxon>
        <taxon>Pteropodoidea</taxon>
        <taxon>Pteropodidae</taxon>
        <taxon>Pteropodinae</taxon>
        <taxon>Pteropus</taxon>
    </lineage>
</organism>
<proteinExistence type="predicted"/>